<dbReference type="EMBL" id="WNWW01000873">
    <property type="protein sequence ID" value="KAF3421360.1"/>
    <property type="molecule type" value="Genomic_DNA"/>
</dbReference>
<keyword evidence="2" id="KW-1185">Reference proteome</keyword>
<comment type="caution">
    <text evidence="1">The sequence shown here is derived from an EMBL/GenBank/DDBJ whole genome shotgun (WGS) entry which is preliminary data.</text>
</comment>
<dbReference type="Proteomes" id="UP000655588">
    <property type="component" value="Unassembled WGS sequence"/>
</dbReference>
<reference evidence="1" key="1">
    <citation type="submission" date="2019-11" db="EMBL/GenBank/DDBJ databases">
        <title>The nuclear and mitochondrial genomes of Frieseomelitta varia - a highly eusocial stingless bee (Meliponini) with a permanently sterile worker caste.</title>
        <authorList>
            <person name="Freitas F.C.P."/>
            <person name="Lourenco A.P."/>
            <person name="Nunes F.M.F."/>
            <person name="Paschoal A.R."/>
            <person name="Abreu F.C.P."/>
            <person name="Barbin F.O."/>
            <person name="Bataglia L."/>
            <person name="Cardoso-Junior C.A.M."/>
            <person name="Cervoni M.S."/>
            <person name="Silva S.R."/>
            <person name="Dalarmi F."/>
            <person name="Del Lama M.A."/>
            <person name="Depintor T.S."/>
            <person name="Ferreira K.M."/>
            <person name="Goria P.S."/>
            <person name="Jaskot M.C."/>
            <person name="Lago D.C."/>
            <person name="Luna-Lucena D."/>
            <person name="Moda L.M."/>
            <person name="Nascimento L."/>
            <person name="Pedrino M."/>
            <person name="Rabico F.O."/>
            <person name="Sanches F.C."/>
            <person name="Santos D.E."/>
            <person name="Santos C.G."/>
            <person name="Vieira J."/>
            <person name="Lopes T.F."/>
            <person name="Barchuk A.R."/>
            <person name="Hartfelder K."/>
            <person name="Simoes Z.L.P."/>
            <person name="Bitondi M.M.G."/>
            <person name="Pinheiro D.G."/>
        </authorList>
    </citation>
    <scope>NUCLEOTIDE SEQUENCE</scope>
    <source>
        <strain evidence="1">USP_RPSP 00005682</strain>
        <tissue evidence="1">Whole individual</tissue>
    </source>
</reference>
<proteinExistence type="predicted"/>
<accession>A0A833VP45</accession>
<organism evidence="1 2">
    <name type="scientific">Frieseomelitta varia</name>
    <dbReference type="NCBI Taxonomy" id="561572"/>
    <lineage>
        <taxon>Eukaryota</taxon>
        <taxon>Metazoa</taxon>
        <taxon>Ecdysozoa</taxon>
        <taxon>Arthropoda</taxon>
        <taxon>Hexapoda</taxon>
        <taxon>Insecta</taxon>
        <taxon>Pterygota</taxon>
        <taxon>Neoptera</taxon>
        <taxon>Endopterygota</taxon>
        <taxon>Hymenoptera</taxon>
        <taxon>Apocrita</taxon>
        <taxon>Aculeata</taxon>
        <taxon>Apoidea</taxon>
        <taxon>Anthophila</taxon>
        <taxon>Apidae</taxon>
        <taxon>Frieseomelitta</taxon>
    </lineage>
</organism>
<sequence>MQINGGEKKYIPSILKKIMITSVTEILGTIRDDIREKICSKCVDIPQMSFTLAYLNINGKEIDLISLPILEISSKRFSSRIISISDYYKEVPLLLGQELKLSCIYDTTPHEKRYTFSKQTYVLWLLMDKLLQSYENK</sequence>
<name>A0A833VP45_9HYME</name>
<gene>
    <name evidence="1" type="ORF">E2986_12063</name>
</gene>
<evidence type="ECO:0000313" key="2">
    <source>
        <dbReference type="Proteomes" id="UP000655588"/>
    </source>
</evidence>
<protein>
    <submittedName>
        <fullName evidence="1">Uncharacterized protein</fullName>
    </submittedName>
</protein>
<dbReference type="AlphaFoldDB" id="A0A833VP45"/>
<evidence type="ECO:0000313" key="1">
    <source>
        <dbReference type="EMBL" id="KAF3421360.1"/>
    </source>
</evidence>